<name>A0A0E3Z2B8_9GAMM</name>
<evidence type="ECO:0000313" key="3">
    <source>
        <dbReference type="Proteomes" id="UP000033067"/>
    </source>
</evidence>
<dbReference type="PANTHER" id="PTHR40455">
    <property type="entry name" value="ANTITOXIN HIGA"/>
    <property type="match status" value="1"/>
</dbReference>
<dbReference type="CDD" id="cd00093">
    <property type="entry name" value="HTH_XRE"/>
    <property type="match status" value="1"/>
</dbReference>
<accession>A0A0E3Z2B8</accession>
<keyword evidence="3" id="KW-1185">Reference proteome</keyword>
<dbReference type="EMBL" id="CP011144">
    <property type="protein sequence ID" value="AKC87303.1"/>
    <property type="molecule type" value="Genomic_DNA"/>
</dbReference>
<dbReference type="InterPro" id="IPR039060">
    <property type="entry name" value="Antitox_HigA"/>
</dbReference>
<dbReference type="OrthoDB" id="9796786at2"/>
<dbReference type="InterPro" id="IPR001387">
    <property type="entry name" value="Cro/C1-type_HTH"/>
</dbReference>
<dbReference type="Proteomes" id="UP000033067">
    <property type="component" value="Chromosome"/>
</dbReference>
<evidence type="ECO:0000259" key="1">
    <source>
        <dbReference type="PROSITE" id="PS50943"/>
    </source>
</evidence>
<dbReference type="PROSITE" id="PS50943">
    <property type="entry name" value="HTH_CROC1"/>
    <property type="match status" value="1"/>
</dbReference>
<dbReference type="PANTHER" id="PTHR40455:SF1">
    <property type="entry name" value="ANTITOXIN HIGA"/>
    <property type="match status" value="1"/>
</dbReference>
<protein>
    <submittedName>
        <fullName evidence="2">Transcriptional regulator</fullName>
    </submittedName>
</protein>
<dbReference type="RefSeq" id="WP_052632533.1">
    <property type="nucleotide sequence ID" value="NZ_CP011144.1"/>
</dbReference>
<dbReference type="KEGG" id="psuw:WQ53_11590"/>
<dbReference type="GO" id="GO:0001046">
    <property type="term" value="F:core promoter sequence-specific DNA binding"/>
    <property type="evidence" value="ECO:0007669"/>
    <property type="project" value="TreeGrafter"/>
</dbReference>
<reference evidence="2 3" key="1">
    <citation type="journal article" date="2015" name="Genome Announc.">
        <title>Complete Genome Sequence of Pseudoxanthomonas suwonensis Strain J1, a Cellulose-Degrading Bacterium Isolated from Leaf- and Wood-Enriched Soil.</title>
        <authorList>
            <person name="Hou L."/>
            <person name="Jiang J."/>
            <person name="Xu Z."/>
            <person name="Zhou Y."/>
            <person name="Leung F.C."/>
        </authorList>
    </citation>
    <scope>NUCLEOTIDE SEQUENCE [LARGE SCALE GENOMIC DNA]</scope>
    <source>
        <strain evidence="2 3">J1</strain>
    </source>
</reference>
<proteinExistence type="predicted"/>
<dbReference type="GO" id="GO:0006355">
    <property type="term" value="P:regulation of DNA-templated transcription"/>
    <property type="evidence" value="ECO:0007669"/>
    <property type="project" value="InterPro"/>
</dbReference>
<feature type="domain" description="HTH cro/C1-type" evidence="1">
    <location>
        <begin position="102"/>
        <end position="136"/>
    </location>
</feature>
<organism evidence="2 3">
    <name type="scientific">Pseudoxanthomonas suwonensis</name>
    <dbReference type="NCBI Taxonomy" id="314722"/>
    <lineage>
        <taxon>Bacteria</taxon>
        <taxon>Pseudomonadati</taxon>
        <taxon>Pseudomonadota</taxon>
        <taxon>Gammaproteobacteria</taxon>
        <taxon>Lysobacterales</taxon>
        <taxon>Lysobacteraceae</taxon>
        <taxon>Pseudoxanthomonas</taxon>
    </lineage>
</organism>
<gene>
    <name evidence="2" type="ORF">WQ53_11590</name>
</gene>
<sequence>MGFAAIKKKAHALFDEAGFISRIADEADYARALALMDELVEDYEAQRPLIGILSNAIERWEDESGAFAEFNARIAGLGGVDALKLLMEQHDLGVADLPEIGSKSLVSRILNGRGRNLTRDHIAALSERFGVSPAVFF</sequence>
<evidence type="ECO:0000313" key="2">
    <source>
        <dbReference type="EMBL" id="AKC87303.1"/>
    </source>
</evidence>
<dbReference type="AlphaFoldDB" id="A0A0E3Z2B8"/>
<dbReference type="PATRIC" id="fig|314722.6.peg.2510"/>